<organism evidence="1 2">
    <name type="scientific">Plakobranchus ocellatus</name>
    <dbReference type="NCBI Taxonomy" id="259542"/>
    <lineage>
        <taxon>Eukaryota</taxon>
        <taxon>Metazoa</taxon>
        <taxon>Spiralia</taxon>
        <taxon>Lophotrochozoa</taxon>
        <taxon>Mollusca</taxon>
        <taxon>Gastropoda</taxon>
        <taxon>Heterobranchia</taxon>
        <taxon>Euthyneura</taxon>
        <taxon>Panpulmonata</taxon>
        <taxon>Sacoglossa</taxon>
        <taxon>Placobranchoidea</taxon>
        <taxon>Plakobranchidae</taxon>
        <taxon>Plakobranchus</taxon>
    </lineage>
</organism>
<evidence type="ECO:0000313" key="2">
    <source>
        <dbReference type="Proteomes" id="UP000735302"/>
    </source>
</evidence>
<name>A0AAV4CZY1_9GAST</name>
<comment type="caution">
    <text evidence="1">The sequence shown here is derived from an EMBL/GenBank/DDBJ whole genome shotgun (WGS) entry which is preliminary data.</text>
</comment>
<keyword evidence="2" id="KW-1185">Reference proteome</keyword>
<sequence>MECLIESAIVSIGQTLKSWLDFETFIWTDGQNGIPELSGHYERGYSFLATISKEIEDDDFSTTVNKIIHILSTHLSSRE</sequence>
<gene>
    <name evidence="1" type="ORF">PoB_006379600</name>
</gene>
<reference evidence="1 2" key="1">
    <citation type="journal article" date="2021" name="Elife">
        <title>Chloroplast acquisition without the gene transfer in kleptoplastic sea slugs, Plakobranchus ocellatus.</title>
        <authorList>
            <person name="Maeda T."/>
            <person name="Takahashi S."/>
            <person name="Yoshida T."/>
            <person name="Shimamura S."/>
            <person name="Takaki Y."/>
            <person name="Nagai Y."/>
            <person name="Toyoda A."/>
            <person name="Suzuki Y."/>
            <person name="Arimoto A."/>
            <person name="Ishii H."/>
            <person name="Satoh N."/>
            <person name="Nishiyama T."/>
            <person name="Hasebe M."/>
            <person name="Maruyama T."/>
            <person name="Minagawa J."/>
            <person name="Obokata J."/>
            <person name="Shigenobu S."/>
        </authorList>
    </citation>
    <scope>NUCLEOTIDE SEQUENCE [LARGE SCALE GENOMIC DNA]</scope>
</reference>
<evidence type="ECO:0000313" key="1">
    <source>
        <dbReference type="EMBL" id="GFO37291.1"/>
    </source>
</evidence>
<dbReference type="Proteomes" id="UP000735302">
    <property type="component" value="Unassembled WGS sequence"/>
</dbReference>
<dbReference type="EMBL" id="BLXT01007185">
    <property type="protein sequence ID" value="GFO37291.1"/>
    <property type="molecule type" value="Genomic_DNA"/>
</dbReference>
<protein>
    <submittedName>
        <fullName evidence="1">Uncharacterized protein</fullName>
    </submittedName>
</protein>
<proteinExistence type="predicted"/>
<dbReference type="AlphaFoldDB" id="A0AAV4CZY1"/>
<accession>A0AAV4CZY1</accession>